<comment type="caution">
    <text evidence="2">The sequence shown here is derived from an EMBL/GenBank/DDBJ whole genome shotgun (WGS) entry which is preliminary data.</text>
</comment>
<dbReference type="AlphaFoldDB" id="A0A314YWP3"/>
<feature type="region of interest" description="Disordered" evidence="1">
    <location>
        <begin position="84"/>
        <end position="109"/>
    </location>
</feature>
<gene>
    <name evidence="2" type="ORF">Pyn_27398</name>
</gene>
<organism evidence="2 3">
    <name type="scientific">Prunus yedoensis var. nudiflora</name>
    <dbReference type="NCBI Taxonomy" id="2094558"/>
    <lineage>
        <taxon>Eukaryota</taxon>
        <taxon>Viridiplantae</taxon>
        <taxon>Streptophyta</taxon>
        <taxon>Embryophyta</taxon>
        <taxon>Tracheophyta</taxon>
        <taxon>Spermatophyta</taxon>
        <taxon>Magnoliopsida</taxon>
        <taxon>eudicotyledons</taxon>
        <taxon>Gunneridae</taxon>
        <taxon>Pentapetalae</taxon>
        <taxon>rosids</taxon>
        <taxon>fabids</taxon>
        <taxon>Rosales</taxon>
        <taxon>Rosaceae</taxon>
        <taxon>Amygdaloideae</taxon>
        <taxon>Amygdaleae</taxon>
        <taxon>Prunus</taxon>
    </lineage>
</organism>
<name>A0A314YWP3_PRUYE</name>
<sequence length="109" mass="12493">MDGEKRKQDDRGGVEAKKAKVEGDHRETVTEEEVEEFFAILRRIHVAAKHLGKTNDRLTASMKWRPSFEVQDFEEDNINLIKDHKDGEKKAEGDFSLDLNSHPETESIG</sequence>
<dbReference type="OrthoDB" id="1098796at2759"/>
<dbReference type="GO" id="GO:0010112">
    <property type="term" value="P:regulation of systemic acquired resistance"/>
    <property type="evidence" value="ECO:0007669"/>
    <property type="project" value="InterPro"/>
</dbReference>
<evidence type="ECO:0000313" key="3">
    <source>
        <dbReference type="Proteomes" id="UP000250321"/>
    </source>
</evidence>
<feature type="region of interest" description="Disordered" evidence="1">
    <location>
        <begin position="1"/>
        <end position="29"/>
    </location>
</feature>
<reference evidence="2 3" key="1">
    <citation type="submission" date="2018-02" db="EMBL/GenBank/DDBJ databases">
        <title>Draft genome of wild Prunus yedoensis var. nudiflora.</title>
        <authorList>
            <person name="Baek S."/>
            <person name="Kim J.-H."/>
            <person name="Choi K."/>
            <person name="Kim G.-B."/>
            <person name="Cho A."/>
            <person name="Jang H."/>
            <person name="Shin C.-H."/>
            <person name="Yu H.-J."/>
            <person name="Mun J.-H."/>
        </authorList>
    </citation>
    <scope>NUCLEOTIDE SEQUENCE [LARGE SCALE GENOMIC DNA]</scope>
    <source>
        <strain evidence="3">cv. Jeju island</strain>
        <tissue evidence="2">Leaf</tissue>
    </source>
</reference>
<dbReference type="Proteomes" id="UP000250321">
    <property type="component" value="Unassembled WGS sequence"/>
</dbReference>
<dbReference type="STRING" id="2094558.A0A314YWP3"/>
<dbReference type="PANTHER" id="PTHR35735">
    <property type="entry name" value="PROTEIN NIM1-INTERACTING 2"/>
    <property type="match status" value="1"/>
</dbReference>
<protein>
    <submittedName>
        <fullName evidence="2">Protein NIM1-INTERACTING 2</fullName>
    </submittedName>
</protein>
<dbReference type="EMBL" id="PJQY01000591">
    <property type="protein sequence ID" value="PQQ09674.1"/>
    <property type="molecule type" value="Genomic_DNA"/>
</dbReference>
<evidence type="ECO:0000256" key="1">
    <source>
        <dbReference type="SAM" id="MobiDB-lite"/>
    </source>
</evidence>
<keyword evidence="3" id="KW-1185">Reference proteome</keyword>
<accession>A0A314YWP3</accession>
<proteinExistence type="predicted"/>
<evidence type="ECO:0000313" key="2">
    <source>
        <dbReference type="EMBL" id="PQQ09674.1"/>
    </source>
</evidence>
<dbReference type="InterPro" id="IPR034577">
    <property type="entry name" value="NIMIN-2"/>
</dbReference>
<dbReference type="PANTHER" id="PTHR35735:SF8">
    <property type="entry name" value="PROTEIN NIM1-INTERACTING 2"/>
    <property type="match status" value="1"/>
</dbReference>
<feature type="compositionally biased region" description="Basic and acidic residues" evidence="1">
    <location>
        <begin position="84"/>
        <end position="93"/>
    </location>
</feature>